<evidence type="ECO:0000256" key="1">
    <source>
        <dbReference type="ARBA" id="ARBA00004141"/>
    </source>
</evidence>
<keyword evidence="4 6" id="KW-1133">Transmembrane helix</keyword>
<keyword evidence="5 6" id="KW-0472">Membrane</keyword>
<feature type="transmembrane region" description="Helical" evidence="6">
    <location>
        <begin position="284"/>
        <end position="309"/>
    </location>
</feature>
<protein>
    <submittedName>
        <fullName evidence="7">Pheromone autoinducer 2 transporter</fullName>
    </submittedName>
</protein>
<evidence type="ECO:0000256" key="5">
    <source>
        <dbReference type="ARBA" id="ARBA00023136"/>
    </source>
</evidence>
<feature type="transmembrane region" description="Helical" evidence="6">
    <location>
        <begin position="10"/>
        <end position="27"/>
    </location>
</feature>
<dbReference type="Pfam" id="PF01594">
    <property type="entry name" value="AI-2E_transport"/>
    <property type="match status" value="1"/>
</dbReference>
<evidence type="ECO:0000256" key="2">
    <source>
        <dbReference type="ARBA" id="ARBA00009773"/>
    </source>
</evidence>
<reference evidence="7 8" key="1">
    <citation type="submission" date="2018-03" db="EMBL/GenBank/DDBJ databases">
        <title>Genome sequence of Clostridium vincentii DSM 10228.</title>
        <authorList>
            <person name="Poehlein A."/>
            <person name="Daniel R."/>
        </authorList>
    </citation>
    <scope>NUCLEOTIDE SEQUENCE [LARGE SCALE GENOMIC DNA]</scope>
    <source>
        <strain evidence="7 8">DSM 10228</strain>
    </source>
</reference>
<dbReference type="PANTHER" id="PTHR21716:SF68">
    <property type="entry name" value="TRANSPORT PROTEIN YTVI-RELATED"/>
    <property type="match status" value="1"/>
</dbReference>
<feature type="transmembrane region" description="Helical" evidence="6">
    <location>
        <begin position="248"/>
        <end position="264"/>
    </location>
</feature>
<keyword evidence="8" id="KW-1185">Reference proteome</keyword>
<keyword evidence="3 6" id="KW-0812">Transmembrane</keyword>
<feature type="transmembrane region" description="Helical" evidence="6">
    <location>
        <begin position="64"/>
        <end position="88"/>
    </location>
</feature>
<dbReference type="Proteomes" id="UP000239471">
    <property type="component" value="Unassembled WGS sequence"/>
</dbReference>
<dbReference type="InterPro" id="IPR002549">
    <property type="entry name" value="AI-2E-like"/>
</dbReference>
<dbReference type="EMBL" id="PVXQ01000003">
    <property type="protein sequence ID" value="PRR84196.1"/>
    <property type="molecule type" value="Genomic_DNA"/>
</dbReference>
<evidence type="ECO:0000313" key="8">
    <source>
        <dbReference type="Proteomes" id="UP000239471"/>
    </source>
</evidence>
<comment type="caution">
    <text evidence="7">The sequence shown here is derived from an EMBL/GenBank/DDBJ whole genome shotgun (WGS) entry which is preliminary data.</text>
</comment>
<feature type="transmembrane region" description="Helical" evidence="6">
    <location>
        <begin position="186"/>
        <end position="208"/>
    </location>
</feature>
<comment type="subcellular location">
    <subcellularLocation>
        <location evidence="1">Membrane</location>
        <topology evidence="1">Multi-pass membrane protein</topology>
    </subcellularLocation>
</comment>
<feature type="transmembrane region" description="Helical" evidence="6">
    <location>
        <begin position="140"/>
        <end position="156"/>
    </location>
</feature>
<comment type="similarity">
    <text evidence="2">Belongs to the autoinducer-2 exporter (AI-2E) (TC 2.A.86) family.</text>
</comment>
<accession>A0A2T0BJX6</accession>
<proteinExistence type="inferred from homology"/>
<dbReference type="PANTHER" id="PTHR21716">
    <property type="entry name" value="TRANSMEMBRANE PROTEIN"/>
    <property type="match status" value="1"/>
</dbReference>
<gene>
    <name evidence="7" type="ORF">CLVI_04940</name>
</gene>
<sequence>MEFRKKYEKLIDLVILFIVITSITLAIKYYFKPFIAMIIIFCVSKPLYKFIIKFNIPAGIAGALSIFFVNTVLIIIIIYLGNSIYWLIDKLYYENINSIEELLLYAGQFLEGNINFVEKALAILDKDLIKSGASATGEGIMSYFIGNVCAYFMLVDRDKIVGLLKKILPKDIINKVTYQRGNLREIVIIQVVLIIISTIEMIIGFIILKVERPIFLGVICGILDILPYVGTIIVFIPIIIYNIIVKDYLIAFGLIVLYILVQVIREILEAKFLSSKLQIHPLLIFLSIYIGIKLFGILGLMVGPLYGILANEIIYHEG</sequence>
<organism evidence="7 8">
    <name type="scientific">Clostridium vincentii</name>
    <dbReference type="NCBI Taxonomy" id="52704"/>
    <lineage>
        <taxon>Bacteria</taxon>
        <taxon>Bacillati</taxon>
        <taxon>Bacillota</taxon>
        <taxon>Clostridia</taxon>
        <taxon>Eubacteriales</taxon>
        <taxon>Clostridiaceae</taxon>
        <taxon>Clostridium</taxon>
    </lineage>
</organism>
<dbReference type="GO" id="GO:0055085">
    <property type="term" value="P:transmembrane transport"/>
    <property type="evidence" value="ECO:0007669"/>
    <property type="project" value="TreeGrafter"/>
</dbReference>
<evidence type="ECO:0000313" key="7">
    <source>
        <dbReference type="EMBL" id="PRR84196.1"/>
    </source>
</evidence>
<evidence type="ECO:0000256" key="6">
    <source>
        <dbReference type="SAM" id="Phobius"/>
    </source>
</evidence>
<evidence type="ECO:0000256" key="4">
    <source>
        <dbReference type="ARBA" id="ARBA00022989"/>
    </source>
</evidence>
<evidence type="ECO:0000256" key="3">
    <source>
        <dbReference type="ARBA" id="ARBA00022692"/>
    </source>
</evidence>
<dbReference type="RefSeq" id="WP_242980522.1">
    <property type="nucleotide sequence ID" value="NZ_PVXQ01000003.1"/>
</dbReference>
<dbReference type="AlphaFoldDB" id="A0A2T0BJX6"/>
<feature type="transmembrane region" description="Helical" evidence="6">
    <location>
        <begin position="214"/>
        <end position="241"/>
    </location>
</feature>
<dbReference type="GO" id="GO:0016020">
    <property type="term" value="C:membrane"/>
    <property type="evidence" value="ECO:0007669"/>
    <property type="project" value="UniProtKB-SubCell"/>
</dbReference>
<name>A0A2T0BJX6_9CLOT</name>